<comment type="caution">
    <text evidence="2">The sequence shown here is derived from an EMBL/GenBank/DDBJ whole genome shotgun (WGS) entry which is preliminary data.</text>
</comment>
<evidence type="ECO:0008006" key="4">
    <source>
        <dbReference type="Google" id="ProtNLM"/>
    </source>
</evidence>
<feature type="region of interest" description="Disordered" evidence="1">
    <location>
        <begin position="28"/>
        <end position="48"/>
    </location>
</feature>
<reference evidence="2 3" key="1">
    <citation type="journal article" date="2023" name="Nucleic Acids Res.">
        <title>The hologenome of Daphnia magna reveals possible DNA methylation and microbiome-mediated evolution of the host genome.</title>
        <authorList>
            <person name="Chaturvedi A."/>
            <person name="Li X."/>
            <person name="Dhandapani V."/>
            <person name="Marshall H."/>
            <person name="Kissane S."/>
            <person name="Cuenca-Cambronero M."/>
            <person name="Asole G."/>
            <person name="Calvet F."/>
            <person name="Ruiz-Romero M."/>
            <person name="Marangio P."/>
            <person name="Guigo R."/>
            <person name="Rago D."/>
            <person name="Mirbahai L."/>
            <person name="Eastwood N."/>
            <person name="Colbourne J.K."/>
            <person name="Zhou J."/>
            <person name="Mallon E."/>
            <person name="Orsini L."/>
        </authorList>
    </citation>
    <scope>NUCLEOTIDE SEQUENCE [LARGE SCALE GENOMIC DNA]</scope>
    <source>
        <strain evidence="2">LRV0_1</strain>
    </source>
</reference>
<dbReference type="Gene3D" id="1.10.10.60">
    <property type="entry name" value="Homeodomain-like"/>
    <property type="match status" value="1"/>
</dbReference>
<protein>
    <recommendedName>
        <fullName evidence="4">HTH psq-type domain-containing protein</fullName>
    </recommendedName>
</protein>
<evidence type="ECO:0000313" key="2">
    <source>
        <dbReference type="EMBL" id="KAK4009381.1"/>
    </source>
</evidence>
<name>A0ABQ9Z920_9CRUS</name>
<evidence type="ECO:0000313" key="3">
    <source>
        <dbReference type="Proteomes" id="UP001234178"/>
    </source>
</evidence>
<feature type="compositionally biased region" description="Basic and acidic residues" evidence="1">
    <location>
        <begin position="28"/>
        <end position="47"/>
    </location>
</feature>
<sequence length="146" mass="16112">MLKSGKSQHKIAIEFGISKSQVQQIGKDQEEILKGVDSGETRGRDDPEIAASDNLLLGSEVDEFFNACVAETSISIRHCDSHLISQGDMDVMSDPKTEFRFNLLKYASEAIMYTAENKATHSTFRKSPRFLRGSADSYWGASATSV</sequence>
<proteinExistence type="predicted"/>
<accession>A0ABQ9Z920</accession>
<evidence type="ECO:0000256" key="1">
    <source>
        <dbReference type="SAM" id="MobiDB-lite"/>
    </source>
</evidence>
<organism evidence="2 3">
    <name type="scientific">Daphnia magna</name>
    <dbReference type="NCBI Taxonomy" id="35525"/>
    <lineage>
        <taxon>Eukaryota</taxon>
        <taxon>Metazoa</taxon>
        <taxon>Ecdysozoa</taxon>
        <taxon>Arthropoda</taxon>
        <taxon>Crustacea</taxon>
        <taxon>Branchiopoda</taxon>
        <taxon>Diplostraca</taxon>
        <taxon>Cladocera</taxon>
        <taxon>Anomopoda</taxon>
        <taxon>Daphniidae</taxon>
        <taxon>Daphnia</taxon>
    </lineage>
</organism>
<gene>
    <name evidence="2" type="ORF">OUZ56_018496</name>
</gene>
<dbReference type="Proteomes" id="UP001234178">
    <property type="component" value="Unassembled WGS sequence"/>
</dbReference>
<keyword evidence="3" id="KW-1185">Reference proteome</keyword>
<dbReference type="EMBL" id="JAOYFB010000003">
    <property type="protein sequence ID" value="KAK4009381.1"/>
    <property type="molecule type" value="Genomic_DNA"/>
</dbReference>